<dbReference type="Proteomes" id="UP000249057">
    <property type="component" value="Unassembled WGS sequence"/>
</dbReference>
<evidence type="ECO:0000313" key="1">
    <source>
        <dbReference type="EMBL" id="RAH49472.1"/>
    </source>
</evidence>
<accession>A0ACD1GJS7</accession>
<sequence>MLSVGGSSPHGNFSSRRQCAGSLLHYFLSRAKEETLKWKGKKACYTNTRDCVGFVIPRTCSVLLFCGFFLFLFFLPVIGTTGEAHPFYLLADCLCFALLCFALLCFALFFFSLMVSGWLLSCLL</sequence>
<protein>
    <submittedName>
        <fullName evidence="1">Uncharacterized protein</fullName>
    </submittedName>
</protein>
<keyword evidence="2" id="KW-1185">Reference proteome</keyword>
<proteinExistence type="predicted"/>
<dbReference type="EMBL" id="KZ825318">
    <property type="protein sequence ID" value="RAH49472.1"/>
    <property type="molecule type" value="Genomic_DNA"/>
</dbReference>
<gene>
    <name evidence="1" type="ORF">BO95DRAFT_285878</name>
</gene>
<evidence type="ECO:0000313" key="2">
    <source>
        <dbReference type="Proteomes" id="UP000249057"/>
    </source>
</evidence>
<reference evidence="1" key="1">
    <citation type="submission" date="2018-02" db="EMBL/GenBank/DDBJ databases">
        <title>The genomes of Aspergillus section Nigri reveals drivers in fungal speciation.</title>
        <authorList>
            <consortium name="DOE Joint Genome Institute"/>
            <person name="Vesth T.C."/>
            <person name="Nybo J."/>
            <person name="Theobald S."/>
            <person name="Brandl J."/>
            <person name="Frisvad J.C."/>
            <person name="Nielsen K.F."/>
            <person name="Lyhne E.K."/>
            <person name="Kogle M.E."/>
            <person name="Kuo A."/>
            <person name="Riley R."/>
            <person name="Clum A."/>
            <person name="Nolan M."/>
            <person name="Lipzen A."/>
            <person name="Salamov A."/>
            <person name="Henrissat B."/>
            <person name="Wiebenga A."/>
            <person name="De vries R.P."/>
            <person name="Grigoriev I.V."/>
            <person name="Mortensen U.H."/>
            <person name="Andersen M.R."/>
            <person name="Baker S.E."/>
        </authorList>
    </citation>
    <scope>NUCLEOTIDE SEQUENCE</scope>
    <source>
        <strain evidence="1">CBS 621.78</strain>
    </source>
</reference>
<organism evidence="1 2">
    <name type="scientific">Aspergillus brunneoviolaceus CBS 621.78</name>
    <dbReference type="NCBI Taxonomy" id="1450534"/>
    <lineage>
        <taxon>Eukaryota</taxon>
        <taxon>Fungi</taxon>
        <taxon>Dikarya</taxon>
        <taxon>Ascomycota</taxon>
        <taxon>Pezizomycotina</taxon>
        <taxon>Eurotiomycetes</taxon>
        <taxon>Eurotiomycetidae</taxon>
        <taxon>Eurotiales</taxon>
        <taxon>Aspergillaceae</taxon>
        <taxon>Aspergillus</taxon>
        <taxon>Aspergillus subgen. Circumdati</taxon>
    </lineage>
</organism>
<name>A0ACD1GJS7_9EURO</name>